<proteinExistence type="predicted"/>
<name>A0A839JY25_9FIRM</name>
<feature type="region of interest" description="Disordered" evidence="1">
    <location>
        <begin position="1"/>
        <end position="43"/>
    </location>
</feature>
<keyword evidence="3" id="KW-1185">Reference proteome</keyword>
<dbReference type="AlphaFoldDB" id="A0A839JY25"/>
<evidence type="ECO:0000313" key="3">
    <source>
        <dbReference type="Proteomes" id="UP000574276"/>
    </source>
</evidence>
<dbReference type="EMBL" id="JACEGA010000001">
    <property type="protein sequence ID" value="MBB2182117.1"/>
    <property type="molecule type" value="Genomic_DNA"/>
</dbReference>
<organism evidence="2 3">
    <name type="scientific">Variimorphobacter saccharofermentans</name>
    <dbReference type="NCBI Taxonomy" id="2755051"/>
    <lineage>
        <taxon>Bacteria</taxon>
        <taxon>Bacillati</taxon>
        <taxon>Bacillota</taxon>
        <taxon>Clostridia</taxon>
        <taxon>Lachnospirales</taxon>
        <taxon>Lachnospiraceae</taxon>
        <taxon>Variimorphobacter</taxon>
    </lineage>
</organism>
<dbReference type="Proteomes" id="UP000574276">
    <property type="component" value="Unassembled WGS sequence"/>
</dbReference>
<evidence type="ECO:0000313" key="2">
    <source>
        <dbReference type="EMBL" id="MBB2182117.1"/>
    </source>
</evidence>
<evidence type="ECO:0000256" key="1">
    <source>
        <dbReference type="SAM" id="MobiDB-lite"/>
    </source>
</evidence>
<reference evidence="2 3" key="1">
    <citation type="submission" date="2020-07" db="EMBL/GenBank/DDBJ databases">
        <title>Characterization and genome sequencing of isolate MD1, a novel member within the family Lachnospiraceae.</title>
        <authorList>
            <person name="Rettenmaier R."/>
            <person name="Di Bello L."/>
            <person name="Zinser C."/>
            <person name="Scheitz K."/>
            <person name="Liebl W."/>
            <person name="Zverlov V."/>
        </authorList>
    </citation>
    <scope>NUCLEOTIDE SEQUENCE [LARGE SCALE GENOMIC DNA]</scope>
    <source>
        <strain evidence="2 3">MD1</strain>
    </source>
</reference>
<comment type="caution">
    <text evidence="2">The sequence shown here is derived from an EMBL/GenBank/DDBJ whole genome shotgun (WGS) entry which is preliminary data.</text>
</comment>
<gene>
    <name evidence="2" type="ORF">H0486_04415</name>
</gene>
<sequence length="115" mass="13515">MDFTPGPQGQFPGAEAAPRSAPPNFIPEAPQMESRTFGAPGRPGVPVSPQFGFVRPGQIRRCIHRYTFIWLVNGNSFWFYPTFVGNQFVQGFRWRRNRWEFERINLRRILFFRCF</sequence>
<protein>
    <submittedName>
        <fullName evidence="2">Transporter</fullName>
    </submittedName>
</protein>
<accession>A0A839JY25</accession>